<dbReference type="OrthoDB" id="6194521at2"/>
<evidence type="ECO:0000313" key="3">
    <source>
        <dbReference type="Proteomes" id="UP000260649"/>
    </source>
</evidence>
<dbReference type="PANTHER" id="PTHR11106:SF27">
    <property type="entry name" value="MACRO DOMAIN-CONTAINING PROTEIN"/>
    <property type="match status" value="1"/>
</dbReference>
<proteinExistence type="predicted"/>
<dbReference type="EMBL" id="QQRQ01000007">
    <property type="protein sequence ID" value="RFT06762.1"/>
    <property type="molecule type" value="Genomic_DNA"/>
</dbReference>
<protein>
    <submittedName>
        <fullName evidence="2">Macro domain-containing protein</fullName>
    </submittedName>
</protein>
<organism evidence="2 3">
    <name type="scientific">Evtepia gabavorous</name>
    <dbReference type="NCBI Taxonomy" id="2211183"/>
    <lineage>
        <taxon>Bacteria</taxon>
        <taxon>Bacillati</taxon>
        <taxon>Bacillota</taxon>
        <taxon>Clostridia</taxon>
        <taxon>Eubacteriales</taxon>
        <taxon>Evtepia</taxon>
    </lineage>
</organism>
<dbReference type="SUPFAM" id="SSF52949">
    <property type="entry name" value="Macro domain-like"/>
    <property type="match status" value="1"/>
</dbReference>
<evidence type="ECO:0000259" key="1">
    <source>
        <dbReference type="PROSITE" id="PS51154"/>
    </source>
</evidence>
<dbReference type="AlphaFoldDB" id="A0A3E2B400"/>
<dbReference type="GO" id="GO:0061463">
    <property type="term" value="F:O-acetyl-ADP-ribose deacetylase activity"/>
    <property type="evidence" value="ECO:0007669"/>
    <property type="project" value="TreeGrafter"/>
</dbReference>
<dbReference type="SMART" id="SM00506">
    <property type="entry name" value="A1pp"/>
    <property type="match status" value="1"/>
</dbReference>
<dbReference type="InterPro" id="IPR043472">
    <property type="entry name" value="Macro_dom-like"/>
</dbReference>
<dbReference type="GeneID" id="97995301"/>
<dbReference type="CDD" id="cd02908">
    <property type="entry name" value="Macro_OAADPr_deacetylase"/>
    <property type="match status" value="1"/>
</dbReference>
<feature type="domain" description="Macro" evidence="1">
    <location>
        <begin position="1"/>
        <end position="156"/>
    </location>
</feature>
<dbReference type="Pfam" id="PF01661">
    <property type="entry name" value="Macro"/>
    <property type="match status" value="1"/>
</dbReference>
<dbReference type="Proteomes" id="UP000260649">
    <property type="component" value="Unassembled WGS sequence"/>
</dbReference>
<evidence type="ECO:0000313" key="2">
    <source>
        <dbReference type="EMBL" id="RFT06762.1"/>
    </source>
</evidence>
<gene>
    <name evidence="2" type="ORF">DV520_06070</name>
</gene>
<dbReference type="InterPro" id="IPR002589">
    <property type="entry name" value="Macro_dom"/>
</dbReference>
<accession>A0A3E2B400</accession>
<dbReference type="RefSeq" id="WP_117142133.1">
    <property type="nucleotide sequence ID" value="NZ_CAKXKJ010000002.1"/>
</dbReference>
<dbReference type="PROSITE" id="PS51154">
    <property type="entry name" value="MACRO"/>
    <property type="match status" value="1"/>
</dbReference>
<reference evidence="2 3" key="1">
    <citation type="submission" date="2018-07" db="EMBL/GenBank/DDBJ databases">
        <title>GABA Modulating Bacteria of the Human Gut Microbiota.</title>
        <authorList>
            <person name="Strandwitz P."/>
            <person name="Kim K.H."/>
            <person name="Terekhova D."/>
            <person name="Liu J.K."/>
            <person name="Sharma A."/>
            <person name="Levering J."/>
            <person name="Mcdonald D."/>
            <person name="Dietrich D."/>
            <person name="Ramadhar T.R."/>
            <person name="Lekbua A."/>
            <person name="Mroue N."/>
            <person name="Liston C."/>
            <person name="Stewart E.J."/>
            <person name="Dubin M.J."/>
            <person name="Zengler K."/>
            <person name="Knight R."/>
            <person name="Gilbert J.A."/>
            <person name="Clardy J."/>
            <person name="Lewis K."/>
        </authorList>
    </citation>
    <scope>NUCLEOTIDE SEQUENCE [LARGE SCALE GENOMIC DNA]</scope>
    <source>
        <strain evidence="2 3">KLE1738</strain>
    </source>
</reference>
<comment type="caution">
    <text evidence="2">The sequence shown here is derived from an EMBL/GenBank/DDBJ whole genome shotgun (WGS) entry which is preliminary data.</text>
</comment>
<keyword evidence="3" id="KW-1185">Reference proteome</keyword>
<sequence>MPLTIVKQDITTMHVDVIVNAANSALAPGGGVCGAIFAAAGYAEMARACRKLGGCPTGQAVMTEGFALPAQAVIHTVGPIWRGGEAGEAVLLGSCYRTSLTLAAEAGFHSIAFPLISAGIYGYPLKQALEIAVSSMQAFLTEHEMQIYLTVLEEKLIPLAESFLRRKGEEV</sequence>
<dbReference type="Gene3D" id="3.40.220.10">
    <property type="entry name" value="Leucine Aminopeptidase, subunit E, domain 1"/>
    <property type="match status" value="1"/>
</dbReference>
<dbReference type="PANTHER" id="PTHR11106">
    <property type="entry name" value="GANGLIOSIDE INDUCED DIFFERENTIATION ASSOCIATED PROTEIN 2-RELATED"/>
    <property type="match status" value="1"/>
</dbReference>
<name>A0A3E2B400_9FIRM</name>